<dbReference type="OrthoDB" id="2269034at2759"/>
<evidence type="ECO:0000313" key="2">
    <source>
        <dbReference type="EMBL" id="PRW44604.1"/>
    </source>
</evidence>
<comment type="caution">
    <text evidence="2">The sequence shown here is derived from an EMBL/GenBank/DDBJ whole genome shotgun (WGS) entry which is preliminary data.</text>
</comment>
<sequence>MERTASAGSSSGLEDISETWIDDLDCGGLLSRVLYLAGKPSWPAIALTCRHWRDLLFSEPQLWSTVRIETVQLDFLSRPRKEAWFRHKRALLQRMVPLITALAVHDRTGMLRSGAHGTAGAWGLPDLLGMLCPAVVADVELEVHPSPPVEALQALPRLAAGLTALNLDAQQLPPEAAAVLPQLSGLCSLRLAAQHLPEGGLPAILQLSLLSRLELESSFLPLPPMAPLTALRRLKQLWLVDDSERQDALLLPAPADFGAQGGLDSLAVYTRQTWQVADTTAGFLFLHCTAPDPDQPGQASPTAAASRCGKASLTLHGHSRQDARLDSLAALLEALLPASSAAPVALRVLHIGGFSRLSAEEVEGCPGLAAVQHLGLVRCGTGSTLEEGLLQAAEAALAALLTQMPTLQQLDLSGWPGSSLPSCVADCGAGLTQLVLAESGLTELPCSACPPGLVELDLHRCQTMTFTEADAEKLLDSCPRLRKVQLEGTMAAGGDVAALLAAALERRRTVEGQAA</sequence>
<dbReference type="AlphaFoldDB" id="A0A2P6TKI4"/>
<dbReference type="EMBL" id="LHPG02000013">
    <property type="protein sequence ID" value="PRW44604.1"/>
    <property type="molecule type" value="Genomic_DNA"/>
</dbReference>
<protein>
    <submittedName>
        <fullName evidence="2">F-box LRR-repeat 6</fullName>
    </submittedName>
</protein>
<dbReference type="InterPro" id="IPR032675">
    <property type="entry name" value="LRR_dom_sf"/>
</dbReference>
<accession>A0A2P6TKI4</accession>
<keyword evidence="3" id="KW-1185">Reference proteome</keyword>
<evidence type="ECO:0000313" key="3">
    <source>
        <dbReference type="Proteomes" id="UP000239899"/>
    </source>
</evidence>
<evidence type="ECO:0000256" key="1">
    <source>
        <dbReference type="ARBA" id="ARBA00004430"/>
    </source>
</evidence>
<organism evidence="2 3">
    <name type="scientific">Chlorella sorokiniana</name>
    <name type="common">Freshwater green alga</name>
    <dbReference type="NCBI Taxonomy" id="3076"/>
    <lineage>
        <taxon>Eukaryota</taxon>
        <taxon>Viridiplantae</taxon>
        <taxon>Chlorophyta</taxon>
        <taxon>core chlorophytes</taxon>
        <taxon>Trebouxiophyceae</taxon>
        <taxon>Chlorellales</taxon>
        <taxon>Chlorellaceae</taxon>
        <taxon>Chlorella clade</taxon>
        <taxon>Chlorella</taxon>
    </lineage>
</organism>
<reference evidence="2 3" key="1">
    <citation type="journal article" date="2018" name="Plant J.">
        <title>Genome sequences of Chlorella sorokiniana UTEX 1602 and Micractinium conductrix SAG 241.80: implications to maltose excretion by a green alga.</title>
        <authorList>
            <person name="Arriola M.B."/>
            <person name="Velmurugan N."/>
            <person name="Zhang Y."/>
            <person name="Plunkett M.H."/>
            <person name="Hondzo H."/>
            <person name="Barney B.M."/>
        </authorList>
    </citation>
    <scope>NUCLEOTIDE SEQUENCE [LARGE SCALE GENOMIC DNA]</scope>
    <source>
        <strain evidence="3">UTEX 1602</strain>
    </source>
</reference>
<dbReference type="Proteomes" id="UP000239899">
    <property type="component" value="Unassembled WGS sequence"/>
</dbReference>
<dbReference type="GO" id="GO:0005930">
    <property type="term" value="C:axoneme"/>
    <property type="evidence" value="ECO:0007669"/>
    <property type="project" value="UniProtKB-SubCell"/>
</dbReference>
<proteinExistence type="predicted"/>
<gene>
    <name evidence="2" type="ORF">C2E21_6643</name>
</gene>
<name>A0A2P6TKI4_CHLSO</name>
<comment type="subcellular location">
    <subcellularLocation>
        <location evidence="1">Cytoplasm</location>
        <location evidence="1">Cytoskeleton</location>
        <location evidence="1">Cilium axoneme</location>
    </subcellularLocation>
</comment>
<dbReference type="Gene3D" id="3.80.10.10">
    <property type="entry name" value="Ribonuclease Inhibitor"/>
    <property type="match status" value="1"/>
</dbReference>
<dbReference type="SUPFAM" id="SSF52058">
    <property type="entry name" value="L domain-like"/>
    <property type="match status" value="1"/>
</dbReference>